<comment type="similarity">
    <text evidence="7">Belongs to the peptidase M48A family.</text>
</comment>
<feature type="transmembrane region" description="Helical" evidence="7">
    <location>
        <begin position="351"/>
        <end position="373"/>
    </location>
</feature>
<keyword evidence="7" id="KW-1133">Transmembrane helix</keyword>
<dbReference type="Pfam" id="PF16491">
    <property type="entry name" value="Peptidase_M48_N"/>
    <property type="match status" value="1"/>
</dbReference>
<dbReference type="Gene3D" id="3.30.2010.10">
    <property type="entry name" value="Metalloproteases ('zincins'), catalytic domain"/>
    <property type="match status" value="1"/>
</dbReference>
<feature type="transmembrane region" description="Helical" evidence="7">
    <location>
        <begin position="116"/>
        <end position="139"/>
    </location>
</feature>
<evidence type="ECO:0000256" key="2">
    <source>
        <dbReference type="ARBA" id="ARBA00022723"/>
    </source>
</evidence>
<keyword evidence="7" id="KW-0812">Transmembrane</keyword>
<keyword evidence="5 7" id="KW-0482">Metalloprotease</keyword>
<evidence type="ECO:0000256" key="5">
    <source>
        <dbReference type="ARBA" id="ARBA00023049"/>
    </source>
</evidence>
<feature type="transmembrane region" description="Helical" evidence="7">
    <location>
        <begin position="317"/>
        <end position="339"/>
    </location>
</feature>
<dbReference type="Pfam" id="PF01435">
    <property type="entry name" value="Peptidase_M48"/>
    <property type="match status" value="1"/>
</dbReference>
<organism evidence="11 12">
    <name type="scientific">Blattamonas nauphoetae</name>
    <dbReference type="NCBI Taxonomy" id="2049346"/>
    <lineage>
        <taxon>Eukaryota</taxon>
        <taxon>Metamonada</taxon>
        <taxon>Preaxostyla</taxon>
        <taxon>Oxymonadida</taxon>
        <taxon>Blattamonas</taxon>
    </lineage>
</organism>
<sequence length="486" mass="56750">MDINKYLTPEVQKYIMYLIFGFVLLETLWEIYLDLRQILRHTNSEITKETEAWVTPEEFSHSNEYTITKMKFDIFKLVYSLITTAIIIFGRIYPHIWHLSVQLCSKMGVKEDSEIIHSLVFMTIQTFIEELVALPLSYYQTFSIEARYNFNKQTNAIFFSDFVKNLAVNIVTMLPLVAGLLSLLINHIGGDYYWLIAWFITITFVIALQIIYPIWIMPLFNKFSPLADDDVVENITELCNECNFPLDGLFEIDGSKRSGKSNAFFIGLCGNRRVVLFDTLVDLHRKAHLLEPKHITAIVGHEIGHSKHNHLWKRISLIFFQMFLLFFGFSVCIDTPLLYTLYGFDSNEKHAFIGILGFMFLMSPVGSIITLLVNIFTRKFEYQADEYAAKRGYDLGTPLVILHTENLSDLNPDPIYSWYHFSHPSLAERLEALHWKPTENLIEKRAQWKILKKELDDIKEQERQAKLEEMMTKSKDKPETQSDKRD</sequence>
<evidence type="ECO:0000259" key="9">
    <source>
        <dbReference type="Pfam" id="PF01435"/>
    </source>
</evidence>
<comment type="function">
    <text evidence="7">Proteolytically removes the C-terminal three residues of farnesylated proteins.</text>
</comment>
<dbReference type="GO" id="GO:0006508">
    <property type="term" value="P:proteolysis"/>
    <property type="evidence" value="ECO:0007669"/>
    <property type="project" value="UniProtKB-KW"/>
</dbReference>
<evidence type="ECO:0000256" key="4">
    <source>
        <dbReference type="ARBA" id="ARBA00022833"/>
    </source>
</evidence>
<dbReference type="PANTHER" id="PTHR10120">
    <property type="entry name" value="CAAX PRENYL PROTEASE 1"/>
    <property type="match status" value="1"/>
</dbReference>
<keyword evidence="12" id="KW-1185">Reference proteome</keyword>
<feature type="transmembrane region" description="Helical" evidence="7">
    <location>
        <begin position="77"/>
        <end position="96"/>
    </location>
</feature>
<evidence type="ECO:0000313" key="11">
    <source>
        <dbReference type="EMBL" id="KAK2954667.1"/>
    </source>
</evidence>
<evidence type="ECO:0000256" key="3">
    <source>
        <dbReference type="ARBA" id="ARBA00022801"/>
    </source>
</evidence>
<evidence type="ECO:0000313" key="12">
    <source>
        <dbReference type="Proteomes" id="UP001281761"/>
    </source>
</evidence>
<protein>
    <recommendedName>
        <fullName evidence="7">CAAX prenyl protease</fullName>
        <ecNumber evidence="7">3.4.24.84</ecNumber>
    </recommendedName>
</protein>
<proteinExistence type="inferred from homology"/>
<keyword evidence="3 7" id="KW-0378">Hydrolase</keyword>
<feature type="region of interest" description="Disordered" evidence="8">
    <location>
        <begin position="464"/>
        <end position="486"/>
    </location>
</feature>
<dbReference type="InterPro" id="IPR001915">
    <property type="entry name" value="Peptidase_M48"/>
</dbReference>
<comment type="catalytic activity">
    <reaction evidence="6 7">
        <text>Hydrolyzes the peptide bond -P2-(S-farnesyl or geranylgeranyl)C-P1'-P2'-P3'-COOH where P1' and P2' are amino acids with aliphatic side chains and P3' is any C-terminal residue.</text>
        <dbReference type="EC" id="3.4.24.84"/>
    </reaction>
</comment>
<feature type="transmembrane region" description="Helical" evidence="7">
    <location>
        <begin position="14"/>
        <end position="33"/>
    </location>
</feature>
<comment type="caution">
    <text evidence="11">The sequence shown here is derived from an EMBL/GenBank/DDBJ whole genome shotgun (WGS) entry which is preliminary data.</text>
</comment>
<comment type="cofactor">
    <cofactor evidence="7">
        <name>Zn(2+)</name>
        <dbReference type="ChEBI" id="CHEBI:29105"/>
    </cofactor>
    <text evidence="7">Binds 1 zinc ion per subunit.</text>
</comment>
<gene>
    <name evidence="11" type="ORF">BLNAU_10322</name>
</gene>
<comment type="subcellular location">
    <subcellularLocation>
        <location evidence="7">Endoplasmic reticulum membrane</location>
        <topology evidence="7">Multi-pass membrane protein</topology>
    </subcellularLocation>
</comment>
<feature type="transmembrane region" description="Helical" evidence="7">
    <location>
        <begin position="192"/>
        <end position="215"/>
    </location>
</feature>
<dbReference type="InterPro" id="IPR032456">
    <property type="entry name" value="Peptidase_M48_N"/>
</dbReference>
<dbReference type="CDD" id="cd07343">
    <property type="entry name" value="M48A_Zmpste24p_like"/>
    <property type="match status" value="1"/>
</dbReference>
<feature type="domain" description="Peptidase M48" evidence="9">
    <location>
        <begin position="227"/>
        <end position="433"/>
    </location>
</feature>
<keyword evidence="1 7" id="KW-0645">Protease</keyword>
<keyword evidence="7" id="KW-0256">Endoplasmic reticulum</keyword>
<evidence type="ECO:0000256" key="6">
    <source>
        <dbReference type="ARBA" id="ARBA00044456"/>
    </source>
</evidence>
<dbReference type="Proteomes" id="UP001281761">
    <property type="component" value="Unassembled WGS sequence"/>
</dbReference>
<dbReference type="InterPro" id="IPR027057">
    <property type="entry name" value="CAXX_Prtase_1"/>
</dbReference>
<feature type="domain" description="CAAX prenyl protease 1 N-terminal" evidence="10">
    <location>
        <begin position="38"/>
        <end position="222"/>
    </location>
</feature>
<evidence type="ECO:0000256" key="8">
    <source>
        <dbReference type="SAM" id="MobiDB-lite"/>
    </source>
</evidence>
<reference evidence="11 12" key="1">
    <citation type="journal article" date="2022" name="bioRxiv">
        <title>Genomics of Preaxostyla Flagellates Illuminates Evolutionary Transitions and the Path Towards Mitochondrial Loss.</title>
        <authorList>
            <person name="Novak L.V.F."/>
            <person name="Treitli S.C."/>
            <person name="Pyrih J."/>
            <person name="Halakuc P."/>
            <person name="Pipaliya S.V."/>
            <person name="Vacek V."/>
            <person name="Brzon O."/>
            <person name="Soukal P."/>
            <person name="Eme L."/>
            <person name="Dacks J.B."/>
            <person name="Karnkowska A."/>
            <person name="Elias M."/>
            <person name="Hampl V."/>
        </authorList>
    </citation>
    <scope>NUCLEOTIDE SEQUENCE [LARGE SCALE GENOMIC DNA]</scope>
    <source>
        <strain evidence="11">NAU3</strain>
        <tissue evidence="11">Gut</tissue>
    </source>
</reference>
<keyword evidence="7" id="KW-0472">Membrane</keyword>
<evidence type="ECO:0000259" key="10">
    <source>
        <dbReference type="Pfam" id="PF16491"/>
    </source>
</evidence>
<dbReference type="EC" id="3.4.24.84" evidence="7"/>
<evidence type="ECO:0000256" key="1">
    <source>
        <dbReference type="ARBA" id="ARBA00022670"/>
    </source>
</evidence>
<accession>A0ABQ9XT61</accession>
<dbReference type="GO" id="GO:0008233">
    <property type="term" value="F:peptidase activity"/>
    <property type="evidence" value="ECO:0007669"/>
    <property type="project" value="UniProtKB-KW"/>
</dbReference>
<evidence type="ECO:0000256" key="7">
    <source>
        <dbReference type="RuleBase" id="RU366005"/>
    </source>
</evidence>
<feature type="transmembrane region" description="Helical" evidence="7">
    <location>
        <begin position="166"/>
        <end position="186"/>
    </location>
</feature>
<name>A0ABQ9XT61_9EUKA</name>
<keyword evidence="4 7" id="KW-0862">Zinc</keyword>
<dbReference type="EMBL" id="JARBJD010000075">
    <property type="protein sequence ID" value="KAK2954667.1"/>
    <property type="molecule type" value="Genomic_DNA"/>
</dbReference>
<keyword evidence="2 7" id="KW-0479">Metal-binding</keyword>